<feature type="compositionally biased region" description="Gly residues" evidence="1">
    <location>
        <begin position="572"/>
        <end position="585"/>
    </location>
</feature>
<gene>
    <name evidence="2" type="ORF">QCA50_008063</name>
</gene>
<feature type="compositionally biased region" description="Polar residues" evidence="1">
    <location>
        <begin position="16"/>
        <end position="28"/>
    </location>
</feature>
<dbReference type="Proteomes" id="UP001385951">
    <property type="component" value="Unassembled WGS sequence"/>
</dbReference>
<feature type="region of interest" description="Disordered" evidence="1">
    <location>
        <begin position="560"/>
        <end position="610"/>
    </location>
</feature>
<feature type="compositionally biased region" description="Low complexity" evidence="1">
    <location>
        <begin position="37"/>
        <end position="51"/>
    </location>
</feature>
<proteinExistence type="predicted"/>
<evidence type="ECO:0000313" key="3">
    <source>
        <dbReference type="Proteomes" id="UP001385951"/>
    </source>
</evidence>
<protein>
    <submittedName>
        <fullName evidence="2">Uncharacterized protein</fullName>
    </submittedName>
</protein>
<name>A0AAW0GHV5_9APHY</name>
<evidence type="ECO:0000313" key="2">
    <source>
        <dbReference type="EMBL" id="KAK7688525.1"/>
    </source>
</evidence>
<dbReference type="EMBL" id="JASBNA010000010">
    <property type="protein sequence ID" value="KAK7688525.1"/>
    <property type="molecule type" value="Genomic_DNA"/>
</dbReference>
<evidence type="ECO:0000256" key="1">
    <source>
        <dbReference type="SAM" id="MobiDB-lite"/>
    </source>
</evidence>
<keyword evidence="3" id="KW-1185">Reference proteome</keyword>
<feature type="compositionally biased region" description="Low complexity" evidence="1">
    <location>
        <begin position="560"/>
        <end position="571"/>
    </location>
</feature>
<feature type="region of interest" description="Disordered" evidence="1">
    <location>
        <begin position="190"/>
        <end position="216"/>
    </location>
</feature>
<organism evidence="2 3">
    <name type="scientific">Cerrena zonata</name>
    <dbReference type="NCBI Taxonomy" id="2478898"/>
    <lineage>
        <taxon>Eukaryota</taxon>
        <taxon>Fungi</taxon>
        <taxon>Dikarya</taxon>
        <taxon>Basidiomycota</taxon>
        <taxon>Agaricomycotina</taxon>
        <taxon>Agaricomycetes</taxon>
        <taxon>Polyporales</taxon>
        <taxon>Cerrenaceae</taxon>
        <taxon>Cerrena</taxon>
    </lineage>
</organism>
<feature type="region of interest" description="Disordered" evidence="1">
    <location>
        <begin position="1"/>
        <end position="61"/>
    </location>
</feature>
<reference evidence="2 3" key="1">
    <citation type="submission" date="2022-09" db="EMBL/GenBank/DDBJ databases">
        <authorList>
            <person name="Palmer J.M."/>
        </authorList>
    </citation>
    <scope>NUCLEOTIDE SEQUENCE [LARGE SCALE GENOMIC DNA]</scope>
    <source>
        <strain evidence="2 3">DSM 7382</strain>
    </source>
</reference>
<comment type="caution">
    <text evidence="2">The sequence shown here is derived from an EMBL/GenBank/DDBJ whole genome shotgun (WGS) entry which is preliminary data.</text>
</comment>
<sequence>MSSRLNAAAEAAAPEGNTSTASGDSRVQTPAPGEAHPASNANDNPTTNTNDRSAEDDDNAPVVIQCLVEDVPAAEEYARYLAERLRVLDALEALEAASSHDDRDNVPHVEPDGFIPEHLKVVFQPPAKVMPPEAISGNLSVPPSPAKNNKSKGEAGTVEMTDHPMNEEVVTVLSPATTPVGPSRKRLRIELSPTNSEEARESVPPLPVALPRSSSPGNDNPFLATIEPGQAAIVGLVGTNATTPNNAPAKTTFARTGNVPLTDIEAHFSPTSLFTNNLVTAAIQTMTFMQILRSLIPPVYDGKPFRLFEHMRNTQILDWWKDCRDAVIIQVFGTNAWNEDTPYILTMLTNTLRGLVGLPSPNLAAPNPPADIRSYRPSSFLLVRPPKAVYDRLVEQFCWSTPDIAFFAYKMEFSLPRYIGPFVGFTTADVDHVRDAFTRHIGSDATRMHVNFYRSSNNAIRSMPLDDIMAALLNSIEVDTFYIAECNRPEILVANLYIDSPTNDASQWLGWQAHLRNIVYTTQFHGNGVKRDLFKCSGCHGDDHPRGKCPFPQLEGWLTRSPRFNTNNNNNGNGGPGGPSGGGSGPSTPRNDSNKNFYPGNRRGYREGIF</sequence>
<accession>A0AAW0GHV5</accession>
<dbReference type="AlphaFoldDB" id="A0AAW0GHV5"/>